<evidence type="ECO:0000313" key="13">
    <source>
        <dbReference type="Proteomes" id="UP000059419"/>
    </source>
</evidence>
<evidence type="ECO:0000256" key="10">
    <source>
        <dbReference type="RuleBase" id="RU363032"/>
    </source>
</evidence>
<evidence type="ECO:0000256" key="2">
    <source>
        <dbReference type="ARBA" id="ARBA00010072"/>
    </source>
</evidence>
<evidence type="ECO:0000313" key="12">
    <source>
        <dbReference type="EMBL" id="CUU23091.1"/>
    </source>
</evidence>
<feature type="transmembrane region" description="Helical" evidence="10">
    <location>
        <begin position="57"/>
        <end position="81"/>
    </location>
</feature>
<comment type="subcellular location">
    <subcellularLocation>
        <location evidence="1">Cell inner membrane</location>
        <topology evidence="1">Multi-pass membrane protein</topology>
    </subcellularLocation>
    <subcellularLocation>
        <location evidence="10">Cell membrane</location>
        <topology evidence="10">Multi-pass membrane protein</topology>
    </subcellularLocation>
</comment>
<sequence length="219" mass="24448">MMTTFTDWDILRNLLLAARWTLLLSLTAFVGGTLVTVPLLLLRLLHRPWLRRLIRGYVELFQGTPLLMQLFLAFFGVALFGIDVSPWTAAALALTFYTSAFLVDIWFGSINALPKGQWEASRCLGLSFGQTLFRVIAPQALRIGIAPTVGFAVQVIKGTALASIIGFIELTKAGTILNNVTYQPFKVFGLVALGYFLMCYPLSRYSQYLEKKFNAAHHH</sequence>
<name>A0A0U5L331_9GAMM</name>
<dbReference type="InterPro" id="IPR035906">
    <property type="entry name" value="MetI-like_sf"/>
</dbReference>
<dbReference type="GO" id="GO:0006865">
    <property type="term" value="P:amino acid transport"/>
    <property type="evidence" value="ECO:0007669"/>
    <property type="project" value="UniProtKB-KW"/>
</dbReference>
<feature type="domain" description="ABC transmembrane type-1" evidence="11">
    <location>
        <begin position="18"/>
        <end position="206"/>
    </location>
</feature>
<dbReference type="Gene3D" id="1.10.3720.10">
    <property type="entry name" value="MetI-like"/>
    <property type="match status" value="1"/>
</dbReference>
<keyword evidence="7" id="KW-0029">Amino-acid transport</keyword>
<dbReference type="EMBL" id="LN907827">
    <property type="protein sequence ID" value="CUU23091.1"/>
    <property type="molecule type" value="Genomic_DNA"/>
</dbReference>
<evidence type="ECO:0000256" key="4">
    <source>
        <dbReference type="ARBA" id="ARBA00022475"/>
    </source>
</evidence>
<dbReference type="InterPro" id="IPR000515">
    <property type="entry name" value="MetI-like"/>
</dbReference>
<dbReference type="AlphaFoldDB" id="A0A0U5L331"/>
<feature type="transmembrane region" description="Helical" evidence="10">
    <location>
        <begin position="143"/>
        <end position="165"/>
    </location>
</feature>
<dbReference type="Proteomes" id="UP000059419">
    <property type="component" value="Chromosome 1"/>
</dbReference>
<keyword evidence="6 10" id="KW-0812">Transmembrane</keyword>
<keyword evidence="5" id="KW-0997">Cell inner membrane</keyword>
<protein>
    <submittedName>
        <fullName evidence="12">Putative ABC transport system, permease protein</fullName>
    </submittedName>
</protein>
<dbReference type="KEGG" id="ege:EM595_0855"/>
<dbReference type="OrthoDB" id="7255919at2"/>
<evidence type="ECO:0000256" key="6">
    <source>
        <dbReference type="ARBA" id="ARBA00022692"/>
    </source>
</evidence>
<gene>
    <name evidence="12" type="ORF">EM595_0855</name>
</gene>
<evidence type="ECO:0000256" key="7">
    <source>
        <dbReference type="ARBA" id="ARBA00022970"/>
    </source>
</evidence>
<dbReference type="InterPro" id="IPR010065">
    <property type="entry name" value="AA_ABC_transptr_permease_3TM"/>
</dbReference>
<feature type="transmembrane region" description="Helical" evidence="10">
    <location>
        <begin position="87"/>
        <end position="107"/>
    </location>
</feature>
<feature type="transmembrane region" description="Helical" evidence="10">
    <location>
        <begin position="20"/>
        <end position="45"/>
    </location>
</feature>
<keyword evidence="4" id="KW-1003">Cell membrane</keyword>
<dbReference type="NCBIfam" id="TIGR01726">
    <property type="entry name" value="HEQRo_perm_3TM"/>
    <property type="match status" value="1"/>
</dbReference>
<comment type="similarity">
    <text evidence="2">Belongs to the binding-protein-dependent transport system permease family. HisMQ subfamily.</text>
</comment>
<dbReference type="PATRIC" id="fig|1619313.3.peg.893"/>
<feature type="transmembrane region" description="Helical" evidence="10">
    <location>
        <begin position="185"/>
        <end position="203"/>
    </location>
</feature>
<dbReference type="Pfam" id="PF00528">
    <property type="entry name" value="BPD_transp_1"/>
    <property type="match status" value="1"/>
</dbReference>
<dbReference type="SUPFAM" id="SSF161098">
    <property type="entry name" value="MetI-like"/>
    <property type="match status" value="1"/>
</dbReference>
<dbReference type="PANTHER" id="PTHR30614">
    <property type="entry name" value="MEMBRANE COMPONENT OF AMINO ACID ABC TRANSPORTER"/>
    <property type="match status" value="1"/>
</dbReference>
<keyword evidence="3 10" id="KW-0813">Transport</keyword>
<dbReference type="STRING" id="1619313.EM595_0855"/>
<keyword evidence="13" id="KW-1185">Reference proteome</keyword>
<evidence type="ECO:0000256" key="3">
    <source>
        <dbReference type="ARBA" id="ARBA00022448"/>
    </source>
</evidence>
<dbReference type="PANTHER" id="PTHR30614:SF34">
    <property type="entry name" value="BLR6398 PROTEIN"/>
    <property type="match status" value="1"/>
</dbReference>
<keyword evidence="9 10" id="KW-0472">Membrane</keyword>
<organism evidence="12 13">
    <name type="scientific">Duffyella gerundensis</name>
    <dbReference type="NCBI Taxonomy" id="1619313"/>
    <lineage>
        <taxon>Bacteria</taxon>
        <taxon>Pseudomonadati</taxon>
        <taxon>Pseudomonadota</taxon>
        <taxon>Gammaproteobacteria</taxon>
        <taxon>Enterobacterales</taxon>
        <taxon>Erwiniaceae</taxon>
        <taxon>Duffyella</taxon>
    </lineage>
</organism>
<dbReference type="CDD" id="cd06261">
    <property type="entry name" value="TM_PBP2"/>
    <property type="match status" value="1"/>
</dbReference>
<dbReference type="InterPro" id="IPR043429">
    <property type="entry name" value="ArtM/GltK/GlnP/TcyL/YhdX-like"/>
</dbReference>
<evidence type="ECO:0000256" key="5">
    <source>
        <dbReference type="ARBA" id="ARBA00022519"/>
    </source>
</evidence>
<evidence type="ECO:0000259" key="11">
    <source>
        <dbReference type="PROSITE" id="PS50928"/>
    </source>
</evidence>
<evidence type="ECO:0000256" key="8">
    <source>
        <dbReference type="ARBA" id="ARBA00022989"/>
    </source>
</evidence>
<proteinExistence type="inferred from homology"/>
<dbReference type="GO" id="GO:0022857">
    <property type="term" value="F:transmembrane transporter activity"/>
    <property type="evidence" value="ECO:0007669"/>
    <property type="project" value="InterPro"/>
</dbReference>
<dbReference type="GO" id="GO:0043190">
    <property type="term" value="C:ATP-binding cassette (ABC) transporter complex"/>
    <property type="evidence" value="ECO:0007669"/>
    <property type="project" value="InterPro"/>
</dbReference>
<accession>A0A0U5L331</accession>
<evidence type="ECO:0000256" key="9">
    <source>
        <dbReference type="ARBA" id="ARBA00023136"/>
    </source>
</evidence>
<dbReference type="PROSITE" id="PS50928">
    <property type="entry name" value="ABC_TM1"/>
    <property type="match status" value="1"/>
</dbReference>
<evidence type="ECO:0000256" key="1">
    <source>
        <dbReference type="ARBA" id="ARBA00004429"/>
    </source>
</evidence>
<reference evidence="13" key="1">
    <citation type="submission" date="2015-11" db="EMBL/GenBank/DDBJ databases">
        <authorList>
            <person name="Blom J."/>
        </authorList>
    </citation>
    <scope>NUCLEOTIDE SEQUENCE [LARGE SCALE GENOMIC DNA]</scope>
</reference>
<keyword evidence="8 10" id="KW-1133">Transmembrane helix</keyword>